<proteinExistence type="predicted"/>
<keyword evidence="3" id="KW-1185">Reference proteome</keyword>
<organism evidence="2 3">
    <name type="scientific">Paraconiothyrium brasiliense</name>
    <dbReference type="NCBI Taxonomy" id="300254"/>
    <lineage>
        <taxon>Eukaryota</taxon>
        <taxon>Fungi</taxon>
        <taxon>Dikarya</taxon>
        <taxon>Ascomycota</taxon>
        <taxon>Pezizomycotina</taxon>
        <taxon>Dothideomycetes</taxon>
        <taxon>Pleosporomycetidae</taxon>
        <taxon>Pleosporales</taxon>
        <taxon>Massarineae</taxon>
        <taxon>Didymosphaeriaceae</taxon>
        <taxon>Paraconiothyrium</taxon>
    </lineage>
</organism>
<evidence type="ECO:0000313" key="2">
    <source>
        <dbReference type="EMBL" id="KAL1597840.1"/>
    </source>
</evidence>
<accession>A0ABR3R0A4</accession>
<dbReference type="SUPFAM" id="SSF48452">
    <property type="entry name" value="TPR-like"/>
    <property type="match status" value="1"/>
</dbReference>
<evidence type="ECO:0008006" key="4">
    <source>
        <dbReference type="Google" id="ProtNLM"/>
    </source>
</evidence>
<dbReference type="InterPro" id="IPR011990">
    <property type="entry name" value="TPR-like_helical_dom_sf"/>
</dbReference>
<comment type="caution">
    <text evidence="2">The sequence shown here is derived from an EMBL/GenBank/DDBJ whole genome shotgun (WGS) entry which is preliminary data.</text>
</comment>
<evidence type="ECO:0000313" key="3">
    <source>
        <dbReference type="Proteomes" id="UP001521785"/>
    </source>
</evidence>
<dbReference type="Proteomes" id="UP001521785">
    <property type="component" value="Unassembled WGS sequence"/>
</dbReference>
<evidence type="ECO:0000256" key="1">
    <source>
        <dbReference type="SAM" id="MobiDB-lite"/>
    </source>
</evidence>
<dbReference type="Gene3D" id="1.25.40.10">
    <property type="entry name" value="Tetratricopeptide repeat domain"/>
    <property type="match status" value="1"/>
</dbReference>
<protein>
    <recommendedName>
        <fullName evidence="4">Tetratricopeptide repeat protein</fullName>
    </recommendedName>
</protein>
<name>A0ABR3R0A4_9PLEO</name>
<gene>
    <name evidence="2" type="ORF">SLS60_008327</name>
</gene>
<feature type="region of interest" description="Disordered" evidence="1">
    <location>
        <begin position="68"/>
        <end position="99"/>
    </location>
</feature>
<reference evidence="2 3" key="1">
    <citation type="submission" date="2024-02" db="EMBL/GenBank/DDBJ databases">
        <title>De novo assembly and annotation of 12 fungi associated with fruit tree decline syndrome in Ontario, Canada.</title>
        <authorList>
            <person name="Sulman M."/>
            <person name="Ellouze W."/>
            <person name="Ilyukhin E."/>
        </authorList>
    </citation>
    <scope>NUCLEOTIDE SEQUENCE [LARGE SCALE GENOMIC DNA]</scope>
    <source>
        <strain evidence="2 3">M42-189</strain>
    </source>
</reference>
<sequence>MLLPTNDAIDAVAEAAEDVAATVMCVKRERDTWRAVAEFYQRGFEDQTARLEEMQDICFATQMELENERTAKRRSQKSSEPSQVSLHGGHGAIDGTDDELDNSSFGTATMYESTYTKVAWPPNFCFRRAEHFTSRRDYDTALKEVDHLLRGPLTPQARIEGLLLKSTIMRKLEWLYEALAVCSEALELCSRLKELHAYLPRIQYQRGFCYYQLQMLKQAREAFNEVCADDDVLYARAAEMRDSCDDQLHGRRPGFEAPRTVTEGLLAQMYDGRSEVRLTLFKHMAVH</sequence>
<dbReference type="EMBL" id="JAKJXO020000012">
    <property type="protein sequence ID" value="KAL1597840.1"/>
    <property type="molecule type" value="Genomic_DNA"/>
</dbReference>